<keyword evidence="3" id="KW-1185">Reference proteome</keyword>
<sequence>MPYARLGSASASHSPALPRTPESRLLRSLLSGTDGNKMKTLGPGLLVHSLYRELFLGLGLELVELDVTPIPTDSLDSRSLDLSSLISGSASHSRVPTITVSPLWYHIPSPSL</sequence>
<name>A0AAP0PEQ0_9MAGN</name>
<dbReference type="Proteomes" id="UP001420932">
    <property type="component" value="Unassembled WGS sequence"/>
</dbReference>
<organism evidence="2 3">
    <name type="scientific">Stephania yunnanensis</name>
    <dbReference type="NCBI Taxonomy" id="152371"/>
    <lineage>
        <taxon>Eukaryota</taxon>
        <taxon>Viridiplantae</taxon>
        <taxon>Streptophyta</taxon>
        <taxon>Embryophyta</taxon>
        <taxon>Tracheophyta</taxon>
        <taxon>Spermatophyta</taxon>
        <taxon>Magnoliopsida</taxon>
        <taxon>Ranunculales</taxon>
        <taxon>Menispermaceae</taxon>
        <taxon>Menispermoideae</taxon>
        <taxon>Cissampelideae</taxon>
        <taxon>Stephania</taxon>
    </lineage>
</organism>
<feature type="region of interest" description="Disordered" evidence="1">
    <location>
        <begin position="1"/>
        <end position="23"/>
    </location>
</feature>
<dbReference type="EMBL" id="JBBNAF010000005">
    <property type="protein sequence ID" value="KAK9142433.1"/>
    <property type="molecule type" value="Genomic_DNA"/>
</dbReference>
<comment type="caution">
    <text evidence="2">The sequence shown here is derived from an EMBL/GenBank/DDBJ whole genome shotgun (WGS) entry which is preliminary data.</text>
</comment>
<evidence type="ECO:0000313" key="3">
    <source>
        <dbReference type="Proteomes" id="UP001420932"/>
    </source>
</evidence>
<evidence type="ECO:0000313" key="2">
    <source>
        <dbReference type="EMBL" id="KAK9142433.1"/>
    </source>
</evidence>
<protein>
    <submittedName>
        <fullName evidence="2">Uncharacterized protein</fullName>
    </submittedName>
</protein>
<evidence type="ECO:0000256" key="1">
    <source>
        <dbReference type="SAM" id="MobiDB-lite"/>
    </source>
</evidence>
<proteinExistence type="predicted"/>
<accession>A0AAP0PEQ0</accession>
<gene>
    <name evidence="2" type="ORF">Syun_011833</name>
</gene>
<reference evidence="2 3" key="1">
    <citation type="submission" date="2024-01" db="EMBL/GenBank/DDBJ databases">
        <title>Genome assemblies of Stephania.</title>
        <authorList>
            <person name="Yang L."/>
        </authorList>
    </citation>
    <scope>NUCLEOTIDE SEQUENCE [LARGE SCALE GENOMIC DNA]</scope>
    <source>
        <strain evidence="2">YNDBR</strain>
        <tissue evidence="2">Leaf</tissue>
    </source>
</reference>
<dbReference type="AlphaFoldDB" id="A0AAP0PEQ0"/>